<proteinExistence type="predicted"/>
<dbReference type="OrthoDB" id="2615154at2"/>
<dbReference type="Proteomes" id="UP000198558">
    <property type="component" value="Unassembled WGS sequence"/>
</dbReference>
<dbReference type="RefSeq" id="WP_143050688.1">
    <property type="nucleotide sequence ID" value="NZ_FOIN01000001.1"/>
</dbReference>
<dbReference type="Pfam" id="PF26128">
    <property type="entry name" value="Gad2"/>
    <property type="match status" value="1"/>
</dbReference>
<protein>
    <submittedName>
        <fullName evidence="1">Uncharacterized protein</fullName>
    </submittedName>
</protein>
<dbReference type="EMBL" id="FOIN01000001">
    <property type="protein sequence ID" value="SET05521.1"/>
    <property type="molecule type" value="Genomic_DNA"/>
</dbReference>
<reference evidence="2" key="1">
    <citation type="submission" date="2016-10" db="EMBL/GenBank/DDBJ databases">
        <authorList>
            <person name="Varghese N."/>
            <person name="Submissions S."/>
        </authorList>
    </citation>
    <scope>NUCLEOTIDE SEQUENCE [LARGE SCALE GENOMIC DNA]</scope>
    <source>
        <strain evidence="2">DSM 1551</strain>
    </source>
</reference>
<gene>
    <name evidence="1" type="ORF">SAMN04489758_101101</name>
</gene>
<sequence>MEYIEREEEEFFKLLFLKKYLIGTSGIIAGGCFKNIFNGEHIKDIDMFFRNKNDFNEANNKYGKNKEFKFYYENKNAVAYEEVKTGIVVELIKKTFGEPEAILDHFDFTITKFCYYYEVDYDDEDLCMFNYCILHHPKFFEHLHERKLVLQNDKLLYPFNTLERSYRYCKYGYSLCRDSKINLINAIRNSNKFSNDDLSKSLYDGLD</sequence>
<keyword evidence="2" id="KW-1185">Reference proteome</keyword>
<accession>A0A1I0BF07</accession>
<evidence type="ECO:0000313" key="1">
    <source>
        <dbReference type="EMBL" id="SET05521.1"/>
    </source>
</evidence>
<name>A0A1I0BF07_9FIRM</name>
<dbReference type="GeneID" id="78287146"/>
<evidence type="ECO:0000313" key="2">
    <source>
        <dbReference type="Proteomes" id="UP000198558"/>
    </source>
</evidence>
<dbReference type="AlphaFoldDB" id="A0A1I0BF07"/>
<dbReference type="PROSITE" id="PS51257">
    <property type="entry name" value="PROKAR_LIPOPROTEIN"/>
    <property type="match status" value="1"/>
</dbReference>
<organism evidence="1 2">
    <name type="scientific">Thomasclavelia cocleata</name>
    <dbReference type="NCBI Taxonomy" id="69824"/>
    <lineage>
        <taxon>Bacteria</taxon>
        <taxon>Bacillati</taxon>
        <taxon>Bacillota</taxon>
        <taxon>Erysipelotrichia</taxon>
        <taxon>Erysipelotrichales</taxon>
        <taxon>Coprobacillaceae</taxon>
        <taxon>Thomasclavelia</taxon>
    </lineage>
</organism>